<accession>A0AB35U957</accession>
<reference evidence="1 2" key="1">
    <citation type="submission" date="2022-03" db="EMBL/GenBank/DDBJ databases">
        <title>Novel taxa within the pig intestine.</title>
        <authorList>
            <person name="Wylensek D."/>
            <person name="Bishof K."/>
            <person name="Afrizal A."/>
            <person name="Clavel T."/>
        </authorList>
    </citation>
    <scope>NUCLEOTIDE SEQUENCE [LARGE SCALE GENOMIC DNA]</scope>
    <source>
        <strain evidence="1 2">CLA-KB-P133</strain>
    </source>
</reference>
<dbReference type="Proteomes" id="UP001286174">
    <property type="component" value="Unassembled WGS sequence"/>
</dbReference>
<dbReference type="Gene3D" id="3.90.226.10">
    <property type="entry name" value="2-enoyl-CoA Hydratase, Chain A, domain 1"/>
    <property type="match status" value="1"/>
</dbReference>
<protein>
    <recommendedName>
        <fullName evidence="3">Serine protease</fullName>
    </recommendedName>
</protein>
<dbReference type="EMBL" id="JALBUR010000023">
    <property type="protein sequence ID" value="MDX8420150.1"/>
    <property type="molecule type" value="Genomic_DNA"/>
</dbReference>
<dbReference type="RefSeq" id="WP_277653215.1">
    <property type="nucleotide sequence ID" value="NZ_JALBUR010000023.1"/>
</dbReference>
<dbReference type="AlphaFoldDB" id="A0AB35U957"/>
<evidence type="ECO:0000313" key="2">
    <source>
        <dbReference type="Proteomes" id="UP001286174"/>
    </source>
</evidence>
<gene>
    <name evidence="1" type="ORF">MOZ60_08595</name>
</gene>
<sequence length="290" mass="32101">MASWDDILVELGTVPGQLDFLRTKYLNELSTYTGRNTIAYYSAFLNKQAVGMDVNDSDMNGFMNAVRGMDCSRGLDIILHTPGGSPVAAEAIVKYLRKKFGTDIRAIVPQLSMSAGTMMACAAKEIVMGAHSSLGPIDPQFNGIPAYSILKEFNDAKEDLSKNPNNLGYWSIVLQKYPAAFVYRAQEAIDLSGELVKNWLKTGMFKDDPGRAEGITENLNEHEQSKEHGRHFDAEYCKNIGLKITDLEKDQQLQDKVLSVHHAFMITFGSSKSAVKIIQNASHSWVINAN</sequence>
<dbReference type="GO" id="GO:0016020">
    <property type="term" value="C:membrane"/>
    <property type="evidence" value="ECO:0007669"/>
    <property type="project" value="InterPro"/>
</dbReference>
<dbReference type="InterPro" id="IPR029045">
    <property type="entry name" value="ClpP/crotonase-like_dom_sf"/>
</dbReference>
<dbReference type="PANTHER" id="PTHR35984">
    <property type="entry name" value="PERIPLASMIC SERINE PROTEASE"/>
    <property type="match status" value="1"/>
</dbReference>
<proteinExistence type="predicted"/>
<evidence type="ECO:0000313" key="1">
    <source>
        <dbReference type="EMBL" id="MDX8420150.1"/>
    </source>
</evidence>
<dbReference type="PANTHER" id="PTHR35984:SF1">
    <property type="entry name" value="PERIPLASMIC SERINE PROTEASE"/>
    <property type="match status" value="1"/>
</dbReference>
<dbReference type="SUPFAM" id="SSF52096">
    <property type="entry name" value="ClpP/crotonase"/>
    <property type="match status" value="1"/>
</dbReference>
<comment type="caution">
    <text evidence="1">The sequence shown here is derived from an EMBL/GenBank/DDBJ whole genome shotgun (WGS) entry which is preliminary data.</text>
</comment>
<dbReference type="Pfam" id="PF01972">
    <property type="entry name" value="SDH_protease"/>
    <property type="match status" value="1"/>
</dbReference>
<name>A0AB35U957_9FIRM</name>
<keyword evidence="2" id="KW-1185">Reference proteome</keyword>
<dbReference type="InterPro" id="IPR002825">
    <property type="entry name" value="Pept_S49_ser-pept_pro"/>
</dbReference>
<organism evidence="1 2">
    <name type="scientific">Grylomicrobium aquisgranensis</name>
    <dbReference type="NCBI Taxonomy" id="2926318"/>
    <lineage>
        <taxon>Bacteria</taxon>
        <taxon>Bacillati</taxon>
        <taxon>Bacillota</taxon>
        <taxon>Erysipelotrichia</taxon>
        <taxon>Erysipelotrichales</taxon>
        <taxon>Erysipelotrichaceae</taxon>
        <taxon>Grylomicrobium</taxon>
    </lineage>
</organism>
<evidence type="ECO:0008006" key="3">
    <source>
        <dbReference type="Google" id="ProtNLM"/>
    </source>
</evidence>